<keyword evidence="1" id="KW-0732">Signal</keyword>
<keyword evidence="3" id="KW-1185">Reference proteome</keyword>
<protein>
    <submittedName>
        <fullName evidence="2">DUF2271 domain-containing protein</fullName>
    </submittedName>
</protein>
<evidence type="ECO:0000256" key="1">
    <source>
        <dbReference type="SAM" id="SignalP"/>
    </source>
</evidence>
<feature type="signal peptide" evidence="1">
    <location>
        <begin position="1"/>
        <end position="25"/>
    </location>
</feature>
<gene>
    <name evidence="2" type="ORF">H0484_03160</name>
</gene>
<organism evidence="2 3">
    <name type="scientific">Mesopusillimonas faecipullorum</name>
    <dbReference type="NCBI Taxonomy" id="2755040"/>
    <lineage>
        <taxon>Bacteria</taxon>
        <taxon>Pseudomonadati</taxon>
        <taxon>Pseudomonadota</taxon>
        <taxon>Betaproteobacteria</taxon>
        <taxon>Burkholderiales</taxon>
        <taxon>Alcaligenaceae</taxon>
        <taxon>Mesopusillimonas</taxon>
    </lineage>
</organism>
<name>A0ABS8CAU9_9BURK</name>
<proteinExistence type="predicted"/>
<comment type="caution">
    <text evidence="2">The sequence shown here is derived from an EMBL/GenBank/DDBJ whole genome shotgun (WGS) entry which is preliminary data.</text>
</comment>
<dbReference type="InterPro" id="IPR014469">
    <property type="entry name" value="DUF2271"/>
</dbReference>
<sequence>MKKTLLRTSLSCTLAGLFCAPLAQAESVSVKVGVPRLEVAEYHRPYVAIWLENADRSVVRDLAVWYDHAMPKAEGKKWLKDMRQWWRVSGRNQEELAEGVTGATRAPGSHTLTIAADDARLANLPAGKYELAVEASREKGGRELIRLPLEWPPAKAATAKDTGKTELGEIELIVAP</sequence>
<dbReference type="Pfam" id="PF10029">
    <property type="entry name" value="DUF2271"/>
    <property type="match status" value="1"/>
</dbReference>
<evidence type="ECO:0000313" key="3">
    <source>
        <dbReference type="Proteomes" id="UP000776983"/>
    </source>
</evidence>
<dbReference type="PIRSF" id="PIRSF014995">
    <property type="entry name" value="UCP014995"/>
    <property type="match status" value="1"/>
</dbReference>
<reference evidence="2 3" key="1">
    <citation type="submission" date="2020-07" db="EMBL/GenBank/DDBJ databases">
        <title>Pusillimonas sp. nov., isolated from poultry manure in Taiwan.</title>
        <authorList>
            <person name="Lin S.-Y."/>
            <person name="Tang Y.-S."/>
            <person name="Young C.-C."/>
        </authorList>
    </citation>
    <scope>NUCLEOTIDE SEQUENCE [LARGE SCALE GENOMIC DNA]</scope>
    <source>
        <strain evidence="2 3">CC-YST705</strain>
    </source>
</reference>
<dbReference type="RefSeq" id="WP_226952977.1">
    <property type="nucleotide sequence ID" value="NZ_JACDXW010000001.1"/>
</dbReference>
<dbReference type="Proteomes" id="UP000776983">
    <property type="component" value="Unassembled WGS sequence"/>
</dbReference>
<feature type="chain" id="PRO_5046190286" evidence="1">
    <location>
        <begin position="26"/>
        <end position="176"/>
    </location>
</feature>
<dbReference type="EMBL" id="JACDXW010000001">
    <property type="protein sequence ID" value="MCB5362754.1"/>
    <property type="molecule type" value="Genomic_DNA"/>
</dbReference>
<accession>A0ABS8CAU9</accession>
<evidence type="ECO:0000313" key="2">
    <source>
        <dbReference type="EMBL" id="MCB5362754.1"/>
    </source>
</evidence>